<evidence type="ECO:0000256" key="3">
    <source>
        <dbReference type="ARBA" id="ARBA00022884"/>
    </source>
</evidence>
<organism evidence="9 10">
    <name type="scientific">Eiseniibacteriota bacterium</name>
    <dbReference type="NCBI Taxonomy" id="2212470"/>
    <lineage>
        <taxon>Bacteria</taxon>
        <taxon>Candidatus Eiseniibacteriota</taxon>
    </lineage>
</organism>
<gene>
    <name evidence="7 9" type="primary">rpsH</name>
    <name evidence="9" type="ORF">HKN21_00130</name>
</gene>
<dbReference type="HAMAP" id="MF_01302_B">
    <property type="entry name" value="Ribosomal_uS8_B"/>
    <property type="match status" value="1"/>
</dbReference>
<keyword evidence="3 7" id="KW-0694">RNA-binding</keyword>
<dbReference type="SUPFAM" id="SSF56047">
    <property type="entry name" value="Ribosomal protein S8"/>
    <property type="match status" value="1"/>
</dbReference>
<dbReference type="Gene3D" id="3.30.1370.30">
    <property type="match status" value="1"/>
</dbReference>
<comment type="function">
    <text evidence="7">One of the primary rRNA binding proteins, it binds directly to 16S rRNA central domain where it helps coordinate assembly of the platform of the 30S subunit.</text>
</comment>
<dbReference type="FunFam" id="3.30.1490.10:FF:000001">
    <property type="entry name" value="30S ribosomal protein S8"/>
    <property type="match status" value="1"/>
</dbReference>
<comment type="subunit">
    <text evidence="7">Part of the 30S ribosomal subunit. Contacts proteins S5 and S12.</text>
</comment>
<comment type="caution">
    <text evidence="9">The sequence shown here is derived from an EMBL/GenBank/DDBJ whole genome shotgun (WGS) entry which is preliminary data.</text>
</comment>
<dbReference type="GO" id="GO:0005840">
    <property type="term" value="C:ribosome"/>
    <property type="evidence" value="ECO:0007669"/>
    <property type="project" value="UniProtKB-KW"/>
</dbReference>
<comment type="similarity">
    <text evidence="1 7 8">Belongs to the universal ribosomal protein uS8 family.</text>
</comment>
<reference evidence="9 10" key="1">
    <citation type="submission" date="2020-03" db="EMBL/GenBank/DDBJ databases">
        <title>Metabolic flexibility allows generalist bacteria to become dominant in a frequently disturbed ecosystem.</title>
        <authorList>
            <person name="Chen Y.-J."/>
            <person name="Leung P.M."/>
            <person name="Bay S.K."/>
            <person name="Hugenholtz P."/>
            <person name="Kessler A.J."/>
            <person name="Shelley G."/>
            <person name="Waite D.W."/>
            <person name="Cook P.L."/>
            <person name="Greening C."/>
        </authorList>
    </citation>
    <scope>NUCLEOTIDE SEQUENCE [LARGE SCALE GENOMIC DNA]</scope>
    <source>
        <strain evidence="9">SS_bin_28</strain>
    </source>
</reference>
<dbReference type="EMBL" id="JABDJR010000003">
    <property type="protein sequence ID" value="NNF05140.1"/>
    <property type="molecule type" value="Genomic_DNA"/>
</dbReference>
<dbReference type="InterPro" id="IPR000630">
    <property type="entry name" value="Ribosomal_uS8"/>
</dbReference>
<accession>A0A7Y2E5L8</accession>
<dbReference type="FunFam" id="3.30.1370.30:FF:000002">
    <property type="entry name" value="30S ribosomal protein S8"/>
    <property type="match status" value="1"/>
</dbReference>
<evidence type="ECO:0000256" key="7">
    <source>
        <dbReference type="HAMAP-Rule" id="MF_01302"/>
    </source>
</evidence>
<dbReference type="GO" id="GO:0005737">
    <property type="term" value="C:cytoplasm"/>
    <property type="evidence" value="ECO:0007669"/>
    <property type="project" value="UniProtKB-ARBA"/>
</dbReference>
<sequence>MSVSDPIADMLTSIRNAINAGHRRVDIPSSGIKKNIAELLLKQRYIKNYKVLDEGVQGTIRVYLKFNEETGSVIRGIKRVSTPGRRVYVGKEDIPRVLRGLGVAIISTSEGLLTDREARDRGIGGEVLATIW</sequence>
<dbReference type="GO" id="GO:0019843">
    <property type="term" value="F:rRNA binding"/>
    <property type="evidence" value="ECO:0007669"/>
    <property type="project" value="UniProtKB-UniRule"/>
</dbReference>
<dbReference type="GO" id="GO:0003735">
    <property type="term" value="F:structural constituent of ribosome"/>
    <property type="evidence" value="ECO:0007669"/>
    <property type="project" value="InterPro"/>
</dbReference>
<dbReference type="Pfam" id="PF00410">
    <property type="entry name" value="Ribosomal_S8"/>
    <property type="match status" value="1"/>
</dbReference>
<dbReference type="InterPro" id="IPR035987">
    <property type="entry name" value="Ribosomal_uS8_sf"/>
</dbReference>
<evidence type="ECO:0000256" key="5">
    <source>
        <dbReference type="ARBA" id="ARBA00023274"/>
    </source>
</evidence>
<dbReference type="InterPro" id="IPR047863">
    <property type="entry name" value="Ribosomal_uS8_CS"/>
</dbReference>
<name>A0A7Y2E5L8_UNCEI</name>
<proteinExistence type="inferred from homology"/>
<evidence type="ECO:0000256" key="8">
    <source>
        <dbReference type="RuleBase" id="RU003660"/>
    </source>
</evidence>
<dbReference type="PROSITE" id="PS00053">
    <property type="entry name" value="RIBOSOMAL_S8"/>
    <property type="match status" value="1"/>
</dbReference>
<keyword evidence="4 7" id="KW-0689">Ribosomal protein</keyword>
<dbReference type="Gene3D" id="3.30.1490.10">
    <property type="match status" value="1"/>
</dbReference>
<dbReference type="Proteomes" id="UP000547674">
    <property type="component" value="Unassembled WGS sequence"/>
</dbReference>
<evidence type="ECO:0000313" key="10">
    <source>
        <dbReference type="Proteomes" id="UP000547674"/>
    </source>
</evidence>
<evidence type="ECO:0000313" key="9">
    <source>
        <dbReference type="EMBL" id="NNF05140.1"/>
    </source>
</evidence>
<evidence type="ECO:0000256" key="4">
    <source>
        <dbReference type="ARBA" id="ARBA00022980"/>
    </source>
</evidence>
<evidence type="ECO:0000256" key="6">
    <source>
        <dbReference type="ARBA" id="ARBA00035258"/>
    </source>
</evidence>
<dbReference type="GO" id="GO:0006412">
    <property type="term" value="P:translation"/>
    <property type="evidence" value="ECO:0007669"/>
    <property type="project" value="UniProtKB-UniRule"/>
</dbReference>
<dbReference type="GO" id="GO:1990904">
    <property type="term" value="C:ribonucleoprotein complex"/>
    <property type="evidence" value="ECO:0007669"/>
    <property type="project" value="UniProtKB-KW"/>
</dbReference>
<evidence type="ECO:0000256" key="1">
    <source>
        <dbReference type="ARBA" id="ARBA00006471"/>
    </source>
</evidence>
<dbReference type="AlphaFoldDB" id="A0A7Y2E5L8"/>
<evidence type="ECO:0000256" key="2">
    <source>
        <dbReference type="ARBA" id="ARBA00022730"/>
    </source>
</evidence>
<dbReference type="NCBIfam" id="NF001109">
    <property type="entry name" value="PRK00136.1"/>
    <property type="match status" value="1"/>
</dbReference>
<keyword evidence="5 7" id="KW-0687">Ribonucleoprotein</keyword>
<dbReference type="PANTHER" id="PTHR11758">
    <property type="entry name" value="40S RIBOSOMAL PROTEIN S15A"/>
    <property type="match status" value="1"/>
</dbReference>
<keyword evidence="2 7" id="KW-0699">rRNA-binding</keyword>
<protein>
    <recommendedName>
        <fullName evidence="6 7">Small ribosomal subunit protein uS8</fullName>
    </recommendedName>
</protein>